<protein>
    <submittedName>
        <fullName evidence="2">Uncharacterized protein</fullName>
    </submittedName>
</protein>
<evidence type="ECO:0000313" key="2">
    <source>
        <dbReference type="EMBL" id="SMF95343.1"/>
    </source>
</evidence>
<dbReference type="EMBL" id="FXAM01000001">
    <property type="protein sequence ID" value="SMF95343.1"/>
    <property type="molecule type" value="Genomic_DNA"/>
</dbReference>
<evidence type="ECO:0000313" key="3">
    <source>
        <dbReference type="Proteomes" id="UP000192923"/>
    </source>
</evidence>
<reference evidence="2 3" key="1">
    <citation type="submission" date="2016-12" db="EMBL/GenBank/DDBJ databases">
        <authorList>
            <person name="Song W.-J."/>
            <person name="Kurnit D.M."/>
        </authorList>
    </citation>
    <scope>NUCLEOTIDE SEQUENCE [LARGE SCALE GENOMIC DNA]</scope>
    <source>
        <strain evidence="2 3">175</strain>
    </source>
</reference>
<gene>
    <name evidence="2" type="ORF">SAMN02949497_2704</name>
</gene>
<accession>A0A1Y6D3C7</accession>
<feature type="signal peptide" evidence="1">
    <location>
        <begin position="1"/>
        <end position="20"/>
    </location>
</feature>
<feature type="chain" id="PRO_5012215763" evidence="1">
    <location>
        <begin position="21"/>
        <end position="175"/>
    </location>
</feature>
<keyword evidence="3" id="KW-1185">Reference proteome</keyword>
<dbReference type="RefSeq" id="WP_125468938.1">
    <property type="nucleotide sequence ID" value="NZ_FXAM01000001.1"/>
</dbReference>
<keyword evidence="1" id="KW-0732">Signal</keyword>
<dbReference type="AlphaFoldDB" id="A0A1Y6D3C7"/>
<sequence>MPRPRSRSIALLLVVLSACASPPATEPGVVEAPRLHAQWWRGEFYGYDEAAYRLRHTAAGDALVVDLRYGAASADFRAIDWPGLGIQPLRVLEHSAERCQVFGSLQSRCIYHDVLDLDPPPGALERARAEGVELALLGKAGGRRALALPGGYIGEFLRARDAVAWQDGPQPAPHH</sequence>
<dbReference type="Proteomes" id="UP000192923">
    <property type="component" value="Unassembled WGS sequence"/>
</dbReference>
<dbReference type="PROSITE" id="PS51257">
    <property type="entry name" value="PROKAR_LIPOPROTEIN"/>
    <property type="match status" value="1"/>
</dbReference>
<organism evidence="2 3">
    <name type="scientific">Methylomagnum ishizawai</name>
    <dbReference type="NCBI Taxonomy" id="1760988"/>
    <lineage>
        <taxon>Bacteria</taxon>
        <taxon>Pseudomonadati</taxon>
        <taxon>Pseudomonadota</taxon>
        <taxon>Gammaproteobacteria</taxon>
        <taxon>Methylococcales</taxon>
        <taxon>Methylococcaceae</taxon>
        <taxon>Methylomagnum</taxon>
    </lineage>
</organism>
<dbReference type="STRING" id="1760988.SAMN02949497_2704"/>
<evidence type="ECO:0000256" key="1">
    <source>
        <dbReference type="SAM" id="SignalP"/>
    </source>
</evidence>
<name>A0A1Y6D3C7_9GAMM</name>
<proteinExistence type="predicted"/>